<dbReference type="InterPro" id="IPR036890">
    <property type="entry name" value="HATPase_C_sf"/>
</dbReference>
<dbReference type="Gene3D" id="3.30.565.10">
    <property type="entry name" value="Histidine kinase-like ATPase, C-terminal domain"/>
    <property type="match status" value="1"/>
</dbReference>
<keyword evidence="1" id="KW-0418">Kinase</keyword>
<comment type="caution">
    <text evidence="3">The sequence shown here is derived from an EMBL/GenBank/DDBJ whole genome shotgun (WGS) entry which is preliminary data.</text>
</comment>
<dbReference type="InterPro" id="IPR050267">
    <property type="entry name" value="Anti-sigma-factor_SerPK"/>
</dbReference>
<evidence type="ECO:0000313" key="3">
    <source>
        <dbReference type="EMBL" id="GAA3040719.1"/>
    </source>
</evidence>
<name>A0ABP6LIL4_9ACTN</name>
<protein>
    <recommendedName>
        <fullName evidence="2">Histidine kinase/HSP90-like ATPase domain-containing protein</fullName>
    </recommendedName>
</protein>
<dbReference type="Pfam" id="PF13581">
    <property type="entry name" value="HATPase_c_2"/>
    <property type="match status" value="1"/>
</dbReference>
<dbReference type="SUPFAM" id="SSF55874">
    <property type="entry name" value="ATPase domain of HSP90 chaperone/DNA topoisomerase II/histidine kinase"/>
    <property type="match status" value="1"/>
</dbReference>
<evidence type="ECO:0000313" key="4">
    <source>
        <dbReference type="Proteomes" id="UP001499930"/>
    </source>
</evidence>
<keyword evidence="4" id="KW-1185">Reference proteome</keyword>
<sequence length="167" mass="18513">MLDHVLPPGGLPFWSDGEGHAGQMQMAVRSLRHDPRAARTAREFAVRSLRAWELEPLIDDTGVVVSELVTNALRHGTRGVTHPLPLPEVKVILCHTEHAMLCAVTDPSDQGPRLREPDYEAECGRGLQLIDGVSQTWGWAPLEDRGKAVWAAFALPPRNGRHRENCH</sequence>
<keyword evidence="1" id="KW-0723">Serine/threonine-protein kinase</keyword>
<proteinExistence type="predicted"/>
<accession>A0ABP6LIL4</accession>
<feature type="domain" description="Histidine kinase/HSP90-like ATPase" evidence="2">
    <location>
        <begin position="33"/>
        <end position="151"/>
    </location>
</feature>
<dbReference type="RefSeq" id="WP_344907559.1">
    <property type="nucleotide sequence ID" value="NZ_BAAAWD010000031.1"/>
</dbReference>
<evidence type="ECO:0000256" key="1">
    <source>
        <dbReference type="ARBA" id="ARBA00022527"/>
    </source>
</evidence>
<dbReference type="InterPro" id="IPR003594">
    <property type="entry name" value="HATPase_dom"/>
</dbReference>
<dbReference type="PANTHER" id="PTHR35526:SF3">
    <property type="entry name" value="ANTI-SIGMA-F FACTOR RSBW"/>
    <property type="match status" value="1"/>
</dbReference>
<gene>
    <name evidence="3" type="ORF">GCM10017559_81630</name>
</gene>
<keyword evidence="1" id="KW-0808">Transferase</keyword>
<dbReference type="EMBL" id="BAAAWD010000031">
    <property type="protein sequence ID" value="GAA3040719.1"/>
    <property type="molecule type" value="Genomic_DNA"/>
</dbReference>
<organism evidence="3 4">
    <name type="scientific">Streptosporangium longisporum</name>
    <dbReference type="NCBI Taxonomy" id="46187"/>
    <lineage>
        <taxon>Bacteria</taxon>
        <taxon>Bacillati</taxon>
        <taxon>Actinomycetota</taxon>
        <taxon>Actinomycetes</taxon>
        <taxon>Streptosporangiales</taxon>
        <taxon>Streptosporangiaceae</taxon>
        <taxon>Streptosporangium</taxon>
    </lineage>
</organism>
<dbReference type="CDD" id="cd16936">
    <property type="entry name" value="HATPase_RsbW-like"/>
    <property type="match status" value="1"/>
</dbReference>
<dbReference type="Proteomes" id="UP001499930">
    <property type="component" value="Unassembled WGS sequence"/>
</dbReference>
<reference evidence="4" key="1">
    <citation type="journal article" date="2019" name="Int. J. Syst. Evol. Microbiol.">
        <title>The Global Catalogue of Microorganisms (GCM) 10K type strain sequencing project: providing services to taxonomists for standard genome sequencing and annotation.</title>
        <authorList>
            <consortium name="The Broad Institute Genomics Platform"/>
            <consortium name="The Broad Institute Genome Sequencing Center for Infectious Disease"/>
            <person name="Wu L."/>
            <person name="Ma J."/>
        </authorList>
    </citation>
    <scope>NUCLEOTIDE SEQUENCE [LARGE SCALE GENOMIC DNA]</scope>
    <source>
        <strain evidence="4">JCM 3106</strain>
    </source>
</reference>
<evidence type="ECO:0000259" key="2">
    <source>
        <dbReference type="Pfam" id="PF13581"/>
    </source>
</evidence>
<dbReference type="PANTHER" id="PTHR35526">
    <property type="entry name" value="ANTI-SIGMA-F FACTOR RSBW-RELATED"/>
    <property type="match status" value="1"/>
</dbReference>